<dbReference type="EMBL" id="CAJJDO010000013">
    <property type="protein sequence ID" value="CAD8144149.1"/>
    <property type="molecule type" value="Genomic_DNA"/>
</dbReference>
<accession>A0A8S1SXT4</accession>
<keyword evidence="2" id="KW-1185">Reference proteome</keyword>
<dbReference type="Proteomes" id="UP000689195">
    <property type="component" value="Unassembled WGS sequence"/>
</dbReference>
<reference evidence="1" key="1">
    <citation type="submission" date="2021-01" db="EMBL/GenBank/DDBJ databases">
        <authorList>
            <consortium name="Genoscope - CEA"/>
            <person name="William W."/>
        </authorList>
    </citation>
    <scope>NUCLEOTIDE SEQUENCE</scope>
</reference>
<evidence type="ECO:0000313" key="2">
    <source>
        <dbReference type="Proteomes" id="UP000689195"/>
    </source>
</evidence>
<dbReference type="AlphaFoldDB" id="A0A8S1SXT4"/>
<organism evidence="1 2">
    <name type="scientific">Paramecium pentaurelia</name>
    <dbReference type="NCBI Taxonomy" id="43138"/>
    <lineage>
        <taxon>Eukaryota</taxon>
        <taxon>Sar</taxon>
        <taxon>Alveolata</taxon>
        <taxon>Ciliophora</taxon>
        <taxon>Intramacronucleata</taxon>
        <taxon>Oligohymenophorea</taxon>
        <taxon>Peniculida</taxon>
        <taxon>Parameciidae</taxon>
        <taxon>Paramecium</taxon>
    </lineage>
</organism>
<comment type="caution">
    <text evidence="1">The sequence shown here is derived from an EMBL/GenBank/DDBJ whole genome shotgun (WGS) entry which is preliminary data.</text>
</comment>
<name>A0A8S1SXT4_9CILI</name>
<evidence type="ECO:0000313" key="1">
    <source>
        <dbReference type="EMBL" id="CAD8144149.1"/>
    </source>
</evidence>
<gene>
    <name evidence="1" type="ORF">PPENT_87.1.T0130081</name>
</gene>
<protein>
    <submittedName>
        <fullName evidence="1">Uncharacterized protein</fullName>
    </submittedName>
</protein>
<proteinExistence type="predicted"/>
<sequence length="88" mass="10850">MIQPSKKELKQIYSIQFKDQKQKQGYLKQLKIIDFKCRKKVQFSKNQNVQIKWILMFLLIVKNIFRKQIMELKYNENTIIFSTQERHI</sequence>